<proteinExistence type="inferred from homology"/>
<dbReference type="Pfam" id="PF13556">
    <property type="entry name" value="HTH_30"/>
    <property type="match status" value="1"/>
</dbReference>
<name>A0A1H5ZQM9_9ACTN</name>
<dbReference type="Gene3D" id="1.10.10.2840">
    <property type="entry name" value="PucR C-terminal helix-turn-helix domain"/>
    <property type="match status" value="1"/>
</dbReference>
<reference evidence="5 6" key="1">
    <citation type="submission" date="2016-10" db="EMBL/GenBank/DDBJ databases">
        <authorList>
            <person name="de Groot N.N."/>
        </authorList>
    </citation>
    <scope>NUCLEOTIDE SEQUENCE [LARGE SCALE GENOMIC DNA]</scope>
    <source>
        <strain evidence="5 6">CGMCC 4.7037</strain>
    </source>
</reference>
<dbReference type="PANTHER" id="PTHR33744">
    <property type="entry name" value="CARBOHYDRATE DIACID REGULATOR"/>
    <property type="match status" value="1"/>
</dbReference>
<protein>
    <submittedName>
        <fullName evidence="5">PucR C-terminal helix-turn-helix domain-containing protein</fullName>
    </submittedName>
</protein>
<accession>A0A1H5ZQM9</accession>
<dbReference type="Pfam" id="PF14361">
    <property type="entry name" value="RsbRD_N"/>
    <property type="match status" value="1"/>
</dbReference>
<dbReference type="PANTHER" id="PTHR33744:SF7">
    <property type="entry name" value="PUCR FAMILY TRANSCRIPTIONAL REGULATOR"/>
    <property type="match status" value="1"/>
</dbReference>
<dbReference type="RefSeq" id="WP_103955454.1">
    <property type="nucleotide sequence ID" value="NZ_FNVT01000002.1"/>
</dbReference>
<dbReference type="InterPro" id="IPR025736">
    <property type="entry name" value="PucR_C-HTH_dom"/>
</dbReference>
<dbReference type="EMBL" id="FNVT01000002">
    <property type="protein sequence ID" value="SEG38863.1"/>
    <property type="molecule type" value="Genomic_DNA"/>
</dbReference>
<dbReference type="InterPro" id="IPR025751">
    <property type="entry name" value="RsbRD_N_dom"/>
</dbReference>
<sequence>MGDFFGTLKRRIDGNAQRVVEACMDEISDYKAIAAEARESMIELAVIIRRRTIDLVEADEPLPDSELAFIESAGEQRAAQGVSVVSYRHALALHAGATLREMSEAAEPSDVDDTVLMLDWLDRYGVAAAEAHTRGYFRGQEPLLPVVARVRRLATMLLNDDDMASALAGSVGMPQAEHYVVTVIRIADRRPRLSKAHREEITQTLLDRHRLPLLWGEPDEVVALVPCSGADPRGTAAAEGLGLEVGRDVAEAIGRPCSVGMAVGRVGALAQPAMLARQVSRVAPVEKVPLRSYSAADMFPELGAARTPQVDEWLREMARRLSSGPELVTTLDAYYRNDMNRLRTATSLHIHPRTLDYRLRRVQELVGIEPGSTRGVRVLSTAVARILAGAWNDPRR</sequence>
<dbReference type="InterPro" id="IPR051448">
    <property type="entry name" value="CdaR-like_regulators"/>
</dbReference>
<keyword evidence="6" id="KW-1185">Reference proteome</keyword>
<feature type="domain" description="RsbT co-antagonist protein RsbRD N-terminal" evidence="3">
    <location>
        <begin position="15"/>
        <end position="134"/>
    </location>
</feature>
<evidence type="ECO:0000259" key="4">
    <source>
        <dbReference type="Pfam" id="PF17853"/>
    </source>
</evidence>
<dbReference type="OrthoDB" id="4571023at2"/>
<evidence type="ECO:0000256" key="1">
    <source>
        <dbReference type="ARBA" id="ARBA00006754"/>
    </source>
</evidence>
<gene>
    <name evidence="5" type="ORF">SAMN05444920_102829</name>
</gene>
<evidence type="ECO:0000259" key="3">
    <source>
        <dbReference type="Pfam" id="PF14361"/>
    </source>
</evidence>
<feature type="domain" description="PucR C-terminal helix-turn-helix" evidence="2">
    <location>
        <begin position="327"/>
        <end position="382"/>
    </location>
</feature>
<dbReference type="Proteomes" id="UP000236732">
    <property type="component" value="Unassembled WGS sequence"/>
</dbReference>
<feature type="domain" description="CdaR GGDEF-like" evidence="4">
    <location>
        <begin position="161"/>
        <end position="266"/>
    </location>
</feature>
<dbReference type="AlphaFoldDB" id="A0A1H5ZQM9"/>
<evidence type="ECO:0000259" key="2">
    <source>
        <dbReference type="Pfam" id="PF13556"/>
    </source>
</evidence>
<evidence type="ECO:0000313" key="5">
    <source>
        <dbReference type="EMBL" id="SEG38863.1"/>
    </source>
</evidence>
<dbReference type="InterPro" id="IPR041522">
    <property type="entry name" value="CdaR_GGDEF"/>
</dbReference>
<organism evidence="5 6">
    <name type="scientific">Nonomuraea solani</name>
    <dbReference type="NCBI Taxonomy" id="1144553"/>
    <lineage>
        <taxon>Bacteria</taxon>
        <taxon>Bacillati</taxon>
        <taxon>Actinomycetota</taxon>
        <taxon>Actinomycetes</taxon>
        <taxon>Streptosporangiales</taxon>
        <taxon>Streptosporangiaceae</taxon>
        <taxon>Nonomuraea</taxon>
    </lineage>
</organism>
<comment type="similarity">
    <text evidence="1">Belongs to the CdaR family.</text>
</comment>
<dbReference type="InterPro" id="IPR042070">
    <property type="entry name" value="PucR_C-HTH_sf"/>
</dbReference>
<dbReference type="Pfam" id="PF17853">
    <property type="entry name" value="GGDEF_2"/>
    <property type="match status" value="1"/>
</dbReference>
<evidence type="ECO:0000313" key="6">
    <source>
        <dbReference type="Proteomes" id="UP000236732"/>
    </source>
</evidence>